<accession>A0AAD8JLJ2</accession>
<evidence type="ECO:0000313" key="2">
    <source>
        <dbReference type="EMBL" id="KAK1405629.1"/>
    </source>
</evidence>
<reference evidence="2" key="1">
    <citation type="submission" date="2023-02" db="EMBL/GenBank/DDBJ databases">
        <title>Genome of toxic invasive species Heracleum sosnowskyi carries increased number of genes despite the absence of recent whole-genome duplications.</title>
        <authorList>
            <person name="Schelkunov M."/>
            <person name="Shtratnikova V."/>
            <person name="Makarenko M."/>
            <person name="Klepikova A."/>
            <person name="Omelchenko D."/>
            <person name="Novikova G."/>
            <person name="Obukhova E."/>
            <person name="Bogdanov V."/>
            <person name="Penin A."/>
            <person name="Logacheva M."/>
        </authorList>
    </citation>
    <scope>NUCLEOTIDE SEQUENCE</scope>
    <source>
        <strain evidence="2">Hsosn_3</strain>
        <tissue evidence="2">Leaf</tissue>
    </source>
</reference>
<comment type="caution">
    <text evidence="2">The sequence shown here is derived from an EMBL/GenBank/DDBJ whole genome shotgun (WGS) entry which is preliminary data.</text>
</comment>
<gene>
    <name evidence="2" type="ORF">POM88_005234</name>
</gene>
<sequence>MGREKRNQNKFMRIITLPIRFLKKGRDMYVKSMMDVAYKPRYASSQMMGSRHKTSKASSALPKSFSTSLTPSWASNLEGDDLRELIRANSTAYNNDPTNKLRMDMELYIQQLIKEQQVEKLKESLLSGNNKFSSSKEVVPRSCSVGMGKIDEETPFEEGEEEEEGSVHVKKNEVKFPRSRSHAVTQTSSVF</sequence>
<dbReference type="InterPro" id="IPR016972">
    <property type="entry name" value="UCP031279"/>
</dbReference>
<dbReference type="PANTHER" id="PTHR33526:SF13">
    <property type="entry name" value="TYROSINE-PROTEIN PHOSPHATASE 3-LIKE"/>
    <property type="match status" value="1"/>
</dbReference>
<evidence type="ECO:0000256" key="1">
    <source>
        <dbReference type="SAM" id="MobiDB-lite"/>
    </source>
</evidence>
<name>A0AAD8JLJ2_9APIA</name>
<dbReference type="PIRSF" id="PIRSF031279">
    <property type="entry name" value="UCP031279"/>
    <property type="match status" value="1"/>
</dbReference>
<keyword evidence="3" id="KW-1185">Reference proteome</keyword>
<evidence type="ECO:0000313" key="3">
    <source>
        <dbReference type="Proteomes" id="UP001237642"/>
    </source>
</evidence>
<reference evidence="2" key="2">
    <citation type="submission" date="2023-05" db="EMBL/GenBank/DDBJ databases">
        <authorList>
            <person name="Schelkunov M.I."/>
        </authorList>
    </citation>
    <scope>NUCLEOTIDE SEQUENCE</scope>
    <source>
        <strain evidence="2">Hsosn_3</strain>
        <tissue evidence="2">Leaf</tissue>
    </source>
</reference>
<feature type="region of interest" description="Disordered" evidence="1">
    <location>
        <begin position="143"/>
        <end position="168"/>
    </location>
</feature>
<protein>
    <submittedName>
        <fullName evidence="2">Uncharacterized protein</fullName>
    </submittedName>
</protein>
<feature type="compositionally biased region" description="Acidic residues" evidence="1">
    <location>
        <begin position="153"/>
        <end position="164"/>
    </location>
</feature>
<dbReference type="EMBL" id="JAUIZM010000001">
    <property type="protein sequence ID" value="KAK1405629.1"/>
    <property type="molecule type" value="Genomic_DNA"/>
</dbReference>
<dbReference type="AlphaFoldDB" id="A0AAD8JLJ2"/>
<feature type="region of interest" description="Disordered" evidence="1">
    <location>
        <begin position="44"/>
        <end position="63"/>
    </location>
</feature>
<dbReference type="Proteomes" id="UP001237642">
    <property type="component" value="Unassembled WGS sequence"/>
</dbReference>
<organism evidence="2 3">
    <name type="scientific">Heracleum sosnowskyi</name>
    <dbReference type="NCBI Taxonomy" id="360622"/>
    <lineage>
        <taxon>Eukaryota</taxon>
        <taxon>Viridiplantae</taxon>
        <taxon>Streptophyta</taxon>
        <taxon>Embryophyta</taxon>
        <taxon>Tracheophyta</taxon>
        <taxon>Spermatophyta</taxon>
        <taxon>Magnoliopsida</taxon>
        <taxon>eudicotyledons</taxon>
        <taxon>Gunneridae</taxon>
        <taxon>Pentapetalae</taxon>
        <taxon>asterids</taxon>
        <taxon>campanulids</taxon>
        <taxon>Apiales</taxon>
        <taxon>Apiaceae</taxon>
        <taxon>Apioideae</taxon>
        <taxon>apioid superclade</taxon>
        <taxon>Tordylieae</taxon>
        <taxon>Tordyliinae</taxon>
        <taxon>Heracleum</taxon>
    </lineage>
</organism>
<proteinExistence type="predicted"/>
<dbReference type="PANTHER" id="PTHR33526">
    <property type="entry name" value="OS07G0123800 PROTEIN"/>
    <property type="match status" value="1"/>
</dbReference>